<evidence type="ECO:0000313" key="3">
    <source>
        <dbReference type="Proteomes" id="UP000192247"/>
    </source>
</evidence>
<dbReference type="InParanoid" id="A0A1V9XJY9"/>
<protein>
    <submittedName>
        <fullName evidence="2">Otopetrin-2-like</fullName>
    </submittedName>
</protein>
<feature type="region of interest" description="Disordered" evidence="1">
    <location>
        <begin position="43"/>
        <end position="66"/>
    </location>
</feature>
<comment type="caution">
    <text evidence="2">The sequence shown here is derived from an EMBL/GenBank/DDBJ whole genome shotgun (WGS) entry which is preliminary data.</text>
</comment>
<dbReference type="EMBL" id="MNPL01009152">
    <property type="protein sequence ID" value="OQR73860.1"/>
    <property type="molecule type" value="Genomic_DNA"/>
</dbReference>
<accession>A0A1V9XJY9</accession>
<evidence type="ECO:0000256" key="1">
    <source>
        <dbReference type="SAM" id="MobiDB-lite"/>
    </source>
</evidence>
<sequence>MMLERFLQQAQAQRRSSLRSRSATMTSSPLCRYVHRRSFVGADPPGVSPPDSCEAGGSVSSGPKVMPILPTPRSVSMILPPKSPESVGDTTDDRKYLLNCILLVRFLSIVSCSKTYVSHELHLHTR</sequence>
<dbReference type="Proteomes" id="UP000192247">
    <property type="component" value="Unassembled WGS sequence"/>
</dbReference>
<evidence type="ECO:0000313" key="2">
    <source>
        <dbReference type="EMBL" id="OQR73860.1"/>
    </source>
</evidence>
<dbReference type="AlphaFoldDB" id="A0A1V9XJY9"/>
<feature type="region of interest" description="Disordered" evidence="1">
    <location>
        <begin position="71"/>
        <end position="90"/>
    </location>
</feature>
<organism evidence="2 3">
    <name type="scientific">Tropilaelaps mercedesae</name>
    <dbReference type="NCBI Taxonomy" id="418985"/>
    <lineage>
        <taxon>Eukaryota</taxon>
        <taxon>Metazoa</taxon>
        <taxon>Ecdysozoa</taxon>
        <taxon>Arthropoda</taxon>
        <taxon>Chelicerata</taxon>
        <taxon>Arachnida</taxon>
        <taxon>Acari</taxon>
        <taxon>Parasitiformes</taxon>
        <taxon>Mesostigmata</taxon>
        <taxon>Gamasina</taxon>
        <taxon>Dermanyssoidea</taxon>
        <taxon>Laelapidae</taxon>
        <taxon>Tropilaelaps</taxon>
    </lineage>
</organism>
<name>A0A1V9XJY9_9ACAR</name>
<proteinExistence type="predicted"/>
<gene>
    <name evidence="2" type="ORF">BIW11_09466</name>
</gene>
<keyword evidence="3" id="KW-1185">Reference proteome</keyword>
<reference evidence="2 3" key="1">
    <citation type="journal article" date="2017" name="Gigascience">
        <title>Draft genome of the honey bee ectoparasitic mite, Tropilaelaps mercedesae, is shaped by the parasitic life history.</title>
        <authorList>
            <person name="Dong X."/>
            <person name="Armstrong S.D."/>
            <person name="Xia D."/>
            <person name="Makepeace B.L."/>
            <person name="Darby A.C."/>
            <person name="Kadowaki T."/>
        </authorList>
    </citation>
    <scope>NUCLEOTIDE SEQUENCE [LARGE SCALE GENOMIC DNA]</scope>
    <source>
        <strain evidence="2">Wuxi-XJTLU</strain>
    </source>
</reference>